<reference evidence="2" key="2">
    <citation type="submission" date="2025-09" db="UniProtKB">
        <authorList>
            <consortium name="Ensembl"/>
        </authorList>
    </citation>
    <scope>IDENTIFICATION</scope>
</reference>
<feature type="compositionally biased region" description="Polar residues" evidence="1">
    <location>
        <begin position="24"/>
        <end position="74"/>
    </location>
</feature>
<accession>A0A8C0VLB0</accession>
<proteinExistence type="predicted"/>
<dbReference type="Ensembl" id="ENSCCET00000037710.1">
    <property type="protein sequence ID" value="ENSCCEP00000025256.1"/>
    <property type="gene ID" value="ENSCCEG00000022308.1"/>
</dbReference>
<name>A0A8C0VLB0_CYACU</name>
<evidence type="ECO:0000256" key="1">
    <source>
        <dbReference type="SAM" id="MobiDB-lite"/>
    </source>
</evidence>
<dbReference type="AlphaFoldDB" id="A0A8C0VLB0"/>
<feature type="compositionally biased region" description="Polar residues" evidence="1">
    <location>
        <begin position="1"/>
        <end position="11"/>
    </location>
</feature>
<feature type="region of interest" description="Disordered" evidence="1">
    <location>
        <begin position="1"/>
        <end position="108"/>
    </location>
</feature>
<evidence type="ECO:0000313" key="2">
    <source>
        <dbReference type="Ensembl" id="ENSCCEP00000025256.1"/>
    </source>
</evidence>
<organism evidence="2 3">
    <name type="scientific">Cyanistes caeruleus</name>
    <name type="common">Eurasian blue tit</name>
    <name type="synonym">Parus caeruleus</name>
    <dbReference type="NCBI Taxonomy" id="156563"/>
    <lineage>
        <taxon>Eukaryota</taxon>
        <taxon>Metazoa</taxon>
        <taxon>Chordata</taxon>
        <taxon>Craniata</taxon>
        <taxon>Vertebrata</taxon>
        <taxon>Euteleostomi</taxon>
        <taxon>Archelosauria</taxon>
        <taxon>Archosauria</taxon>
        <taxon>Dinosauria</taxon>
        <taxon>Saurischia</taxon>
        <taxon>Theropoda</taxon>
        <taxon>Coelurosauria</taxon>
        <taxon>Aves</taxon>
        <taxon>Neognathae</taxon>
        <taxon>Neoaves</taxon>
        <taxon>Telluraves</taxon>
        <taxon>Australaves</taxon>
        <taxon>Passeriformes</taxon>
        <taxon>Paridae</taxon>
        <taxon>Cyanistes</taxon>
    </lineage>
</organism>
<reference evidence="2" key="1">
    <citation type="submission" date="2025-08" db="UniProtKB">
        <authorList>
            <consortium name="Ensembl"/>
        </authorList>
    </citation>
    <scope>IDENTIFICATION</scope>
</reference>
<protein>
    <submittedName>
        <fullName evidence="2">Uncharacterized protein</fullName>
    </submittedName>
</protein>
<evidence type="ECO:0000313" key="3">
    <source>
        <dbReference type="Proteomes" id="UP000694410"/>
    </source>
</evidence>
<sequence length="248" mass="26260">MGFSEHSQGSPEHSRGPQNIPRGPQQNPGVPRTIQGSPEHSQESQNIPGVPSTIQRSPEHSQGSPEQSRGSQSIPRGPQSIPGVPSTIQGSPEHSRGPQHIPGVPSTGTEAELVSWNTSRDGAIPLQCLLLFIPAPPGLPSRGAAPALISRCQILSLTGPCSDSQQGQLQSPTAPNRDLSLFQPIPVPKSSWTPQTCGEFPLCCFFSQRSSSEMGQGHPKVGLSPHPGLGQSLCYCAGLHKIHPCIWN</sequence>
<keyword evidence="3" id="KW-1185">Reference proteome</keyword>
<dbReference type="Proteomes" id="UP000694410">
    <property type="component" value="Unplaced"/>
</dbReference>